<organism evidence="1 2">
    <name type="scientific">Dentipellis fragilis</name>
    <dbReference type="NCBI Taxonomy" id="205917"/>
    <lineage>
        <taxon>Eukaryota</taxon>
        <taxon>Fungi</taxon>
        <taxon>Dikarya</taxon>
        <taxon>Basidiomycota</taxon>
        <taxon>Agaricomycotina</taxon>
        <taxon>Agaricomycetes</taxon>
        <taxon>Russulales</taxon>
        <taxon>Hericiaceae</taxon>
        <taxon>Dentipellis</taxon>
    </lineage>
</organism>
<dbReference type="PANTHER" id="PTHR33099:SF14">
    <property type="entry name" value="PROLYL 4-HYDROXYLASE ALPHA SUBUNIT FE(2+) 2OG DIOXYGENASE DOMAIN-CONTAINING PROTEIN"/>
    <property type="match status" value="1"/>
</dbReference>
<proteinExistence type="predicted"/>
<sequence length="429" mass="47642">MPYADEKAIAPLRDTIVDKPPFVSGVLALPADLFKLFFSSGGDSQYITLCSCFDLANATPSQLDTLSSSCAPAPFGLKNENVLDETYRKAGKMDCSDFSTPLVPERTSLIDIIRAELLEGEDSKKPIKVELYKLNVYSEGSFFKAHQDTPRGEYMFGSLVLVFPTPHQGGSLILRHGGHEWSFDSATELDSVTQNPGAPNIGFVSFFSDVEHEVSLVESGHRVTLTYNLYLTPTSDDADPEVAPVVPPHQASFKAQLEALFADPEFLPDGGSLGFGLRHVYPVKDNLSHISKLLKGSDAVIQRICAELGLKSKPALMYEDVDFYDMNFLDVLKEEFGGRTMSRVERSYDADYRWVARRLDEEIDEYVTWVTEPTSETVVEGTFPTYGNEAQVEYSYGHVCLIVPHPTCFCTRNRFGKPVISSEFLAFVV</sequence>
<gene>
    <name evidence="1" type="ORF">EVG20_g10684</name>
</gene>
<accession>A0A4Y9XUB7</accession>
<name>A0A4Y9XUB7_9AGAM</name>
<keyword evidence="2" id="KW-1185">Reference proteome</keyword>
<dbReference type="PANTHER" id="PTHR33099">
    <property type="entry name" value="FE2OG DIOXYGENASE DOMAIN-CONTAINING PROTEIN"/>
    <property type="match status" value="1"/>
</dbReference>
<reference evidence="1 2" key="1">
    <citation type="submission" date="2019-02" db="EMBL/GenBank/DDBJ databases">
        <title>Genome sequencing of the rare red list fungi Dentipellis fragilis.</title>
        <authorList>
            <person name="Buettner E."/>
            <person name="Kellner H."/>
        </authorList>
    </citation>
    <scope>NUCLEOTIDE SEQUENCE [LARGE SCALE GENOMIC DNA]</scope>
    <source>
        <strain evidence="1 2">DSM 105465</strain>
    </source>
</reference>
<comment type="caution">
    <text evidence="1">The sequence shown here is derived from an EMBL/GenBank/DDBJ whole genome shotgun (WGS) entry which is preliminary data.</text>
</comment>
<dbReference type="Proteomes" id="UP000298327">
    <property type="component" value="Unassembled WGS sequence"/>
</dbReference>
<evidence type="ECO:0000313" key="1">
    <source>
        <dbReference type="EMBL" id="TFY52149.1"/>
    </source>
</evidence>
<dbReference type="OrthoDB" id="27483at2759"/>
<dbReference type="Gene3D" id="2.60.120.620">
    <property type="entry name" value="q2cbj1_9rhob like domain"/>
    <property type="match status" value="1"/>
</dbReference>
<dbReference type="STRING" id="205917.A0A4Y9XUB7"/>
<evidence type="ECO:0000313" key="2">
    <source>
        <dbReference type="Proteomes" id="UP000298327"/>
    </source>
</evidence>
<dbReference type="EMBL" id="SEOQ01001363">
    <property type="protein sequence ID" value="TFY52149.1"/>
    <property type="molecule type" value="Genomic_DNA"/>
</dbReference>
<dbReference type="AlphaFoldDB" id="A0A4Y9XUB7"/>
<protein>
    <submittedName>
        <fullName evidence="1">Uncharacterized protein</fullName>
    </submittedName>
</protein>